<evidence type="ECO:0000256" key="14">
    <source>
        <dbReference type="SAM" id="SignalP"/>
    </source>
</evidence>
<dbReference type="OrthoDB" id="5572803at2"/>
<gene>
    <name evidence="16" type="ORF">CAL29_13110</name>
</gene>
<keyword evidence="5" id="KW-0049">Antioxidant</keyword>
<evidence type="ECO:0000256" key="12">
    <source>
        <dbReference type="ARBA" id="ARBA00049091"/>
    </source>
</evidence>
<organism evidence="16 17">
    <name type="scientific">Bordetella genomosp. 10</name>
    <dbReference type="NCBI Taxonomy" id="1416804"/>
    <lineage>
        <taxon>Bacteria</taxon>
        <taxon>Pseudomonadati</taxon>
        <taxon>Pseudomonadota</taxon>
        <taxon>Betaproteobacteria</taxon>
        <taxon>Burkholderiales</taxon>
        <taxon>Alcaligenaceae</taxon>
        <taxon>Bordetella</taxon>
    </lineage>
</organism>
<dbReference type="CDD" id="cd03017">
    <property type="entry name" value="PRX_BCP"/>
    <property type="match status" value="1"/>
</dbReference>
<dbReference type="Gene3D" id="3.40.30.10">
    <property type="entry name" value="Glutaredoxin"/>
    <property type="match status" value="1"/>
</dbReference>
<keyword evidence="7" id="KW-1015">Disulfide bond</keyword>
<name>A0A261SAM0_9BORD</name>
<feature type="domain" description="Thioredoxin" evidence="15">
    <location>
        <begin position="24"/>
        <end position="177"/>
    </location>
</feature>
<comment type="caution">
    <text evidence="16">The sequence shown here is derived from an EMBL/GenBank/DDBJ whole genome shotgun (WGS) entry which is preliminary data.</text>
</comment>
<evidence type="ECO:0000256" key="11">
    <source>
        <dbReference type="ARBA" id="ARBA00042639"/>
    </source>
</evidence>
<evidence type="ECO:0000256" key="7">
    <source>
        <dbReference type="ARBA" id="ARBA00023157"/>
    </source>
</evidence>
<dbReference type="SUPFAM" id="SSF52833">
    <property type="entry name" value="Thioredoxin-like"/>
    <property type="match status" value="1"/>
</dbReference>
<proteinExistence type="inferred from homology"/>
<dbReference type="Proteomes" id="UP000216020">
    <property type="component" value="Unassembled WGS sequence"/>
</dbReference>
<dbReference type="GO" id="GO:0045454">
    <property type="term" value="P:cell redox homeostasis"/>
    <property type="evidence" value="ECO:0007669"/>
    <property type="project" value="TreeGrafter"/>
</dbReference>
<dbReference type="EMBL" id="NEVM01000002">
    <property type="protein sequence ID" value="OZI34448.1"/>
    <property type="molecule type" value="Genomic_DNA"/>
</dbReference>
<dbReference type="PROSITE" id="PS51352">
    <property type="entry name" value="THIOREDOXIN_2"/>
    <property type="match status" value="1"/>
</dbReference>
<dbReference type="InterPro" id="IPR024706">
    <property type="entry name" value="Peroxiredoxin_AhpC-typ"/>
</dbReference>
<dbReference type="PANTHER" id="PTHR42801:SF4">
    <property type="entry name" value="AHPC_TSA FAMILY PROTEIN"/>
    <property type="match status" value="1"/>
</dbReference>
<comment type="function">
    <text evidence="1">Thiol-specific peroxidase that catalyzes the reduction of hydrogen peroxide and organic hydroperoxides to water and alcohols, respectively. Plays a role in cell protection against oxidative stress by detoxifying peroxides and as sensor of hydrogen peroxide-mediated signaling events.</text>
</comment>
<dbReference type="GO" id="GO:0005737">
    <property type="term" value="C:cytoplasm"/>
    <property type="evidence" value="ECO:0007669"/>
    <property type="project" value="TreeGrafter"/>
</dbReference>
<dbReference type="AlphaFoldDB" id="A0A261SAM0"/>
<comment type="similarity">
    <text evidence="10">Belongs to the peroxiredoxin family. BCP/PrxQ subfamily.</text>
</comment>
<dbReference type="InterPro" id="IPR013766">
    <property type="entry name" value="Thioredoxin_domain"/>
</dbReference>
<evidence type="ECO:0000256" key="3">
    <source>
        <dbReference type="ARBA" id="ARBA00013017"/>
    </source>
</evidence>
<keyword evidence="8" id="KW-0676">Redox-active center</keyword>
<dbReference type="EC" id="1.11.1.24" evidence="3"/>
<accession>A0A261SAM0</accession>
<keyword evidence="6" id="KW-0560">Oxidoreductase</keyword>
<evidence type="ECO:0000256" key="9">
    <source>
        <dbReference type="ARBA" id="ARBA00032824"/>
    </source>
</evidence>
<reference evidence="17" key="1">
    <citation type="submission" date="2017-05" db="EMBL/GenBank/DDBJ databases">
        <title>Complete and WGS of Bordetella genogroups.</title>
        <authorList>
            <person name="Spilker T."/>
            <person name="Lipuma J."/>
        </authorList>
    </citation>
    <scope>NUCLEOTIDE SEQUENCE [LARGE SCALE GENOMIC DNA]</scope>
    <source>
        <strain evidence="17">AU16122</strain>
    </source>
</reference>
<dbReference type="GO" id="GO:0034599">
    <property type="term" value="P:cellular response to oxidative stress"/>
    <property type="evidence" value="ECO:0007669"/>
    <property type="project" value="TreeGrafter"/>
</dbReference>
<evidence type="ECO:0000256" key="13">
    <source>
        <dbReference type="PIRSR" id="PIRSR000239-1"/>
    </source>
</evidence>
<dbReference type="InterPro" id="IPR050924">
    <property type="entry name" value="Peroxiredoxin_BCP/PrxQ"/>
</dbReference>
<evidence type="ECO:0000256" key="1">
    <source>
        <dbReference type="ARBA" id="ARBA00003330"/>
    </source>
</evidence>
<evidence type="ECO:0000313" key="17">
    <source>
        <dbReference type="Proteomes" id="UP000216020"/>
    </source>
</evidence>
<evidence type="ECO:0000256" key="8">
    <source>
        <dbReference type="ARBA" id="ARBA00023284"/>
    </source>
</evidence>
<feature type="signal peptide" evidence="14">
    <location>
        <begin position="1"/>
        <end position="22"/>
    </location>
</feature>
<evidence type="ECO:0000259" key="15">
    <source>
        <dbReference type="PROSITE" id="PS51352"/>
    </source>
</evidence>
<evidence type="ECO:0000256" key="4">
    <source>
        <dbReference type="ARBA" id="ARBA00022559"/>
    </source>
</evidence>
<evidence type="ECO:0000256" key="2">
    <source>
        <dbReference type="ARBA" id="ARBA00011245"/>
    </source>
</evidence>
<dbReference type="PIRSF" id="PIRSF000239">
    <property type="entry name" value="AHPC"/>
    <property type="match status" value="1"/>
</dbReference>
<protein>
    <recommendedName>
        <fullName evidence="3">thioredoxin-dependent peroxiredoxin</fullName>
        <ecNumber evidence="3">1.11.1.24</ecNumber>
    </recommendedName>
    <alternativeName>
        <fullName evidence="9">Thioredoxin peroxidase</fullName>
    </alternativeName>
    <alternativeName>
        <fullName evidence="11">Thioredoxin-dependent peroxiredoxin Bcp</fullName>
    </alternativeName>
</protein>
<dbReference type="Pfam" id="PF00578">
    <property type="entry name" value="AhpC-TSA"/>
    <property type="match status" value="1"/>
</dbReference>
<comment type="subunit">
    <text evidence="2">Monomer.</text>
</comment>
<dbReference type="GO" id="GO:0008379">
    <property type="term" value="F:thioredoxin peroxidase activity"/>
    <property type="evidence" value="ECO:0007669"/>
    <property type="project" value="TreeGrafter"/>
</dbReference>
<dbReference type="RefSeq" id="WP_094853440.1">
    <property type="nucleotide sequence ID" value="NZ_NEVM01000002.1"/>
</dbReference>
<keyword evidence="4" id="KW-0575">Peroxidase</keyword>
<evidence type="ECO:0000256" key="10">
    <source>
        <dbReference type="ARBA" id="ARBA00038489"/>
    </source>
</evidence>
<evidence type="ECO:0000256" key="6">
    <source>
        <dbReference type="ARBA" id="ARBA00023002"/>
    </source>
</evidence>
<feature type="active site" description="Cysteine sulfenic acid (-SOH) intermediate; for peroxidase activity" evidence="13">
    <location>
        <position position="70"/>
    </location>
</feature>
<dbReference type="PANTHER" id="PTHR42801">
    <property type="entry name" value="THIOREDOXIN-DEPENDENT PEROXIDE REDUCTASE"/>
    <property type="match status" value="1"/>
</dbReference>
<dbReference type="InterPro" id="IPR000866">
    <property type="entry name" value="AhpC/TSA"/>
</dbReference>
<feature type="chain" id="PRO_5012243976" description="thioredoxin-dependent peroxiredoxin" evidence="14">
    <location>
        <begin position="23"/>
        <end position="183"/>
    </location>
</feature>
<keyword evidence="17" id="KW-1185">Reference proteome</keyword>
<evidence type="ECO:0000256" key="5">
    <source>
        <dbReference type="ARBA" id="ARBA00022862"/>
    </source>
</evidence>
<comment type="catalytic activity">
    <reaction evidence="12">
        <text>a hydroperoxide + [thioredoxin]-dithiol = an alcohol + [thioredoxin]-disulfide + H2O</text>
        <dbReference type="Rhea" id="RHEA:62620"/>
        <dbReference type="Rhea" id="RHEA-COMP:10698"/>
        <dbReference type="Rhea" id="RHEA-COMP:10700"/>
        <dbReference type="ChEBI" id="CHEBI:15377"/>
        <dbReference type="ChEBI" id="CHEBI:29950"/>
        <dbReference type="ChEBI" id="CHEBI:30879"/>
        <dbReference type="ChEBI" id="CHEBI:35924"/>
        <dbReference type="ChEBI" id="CHEBI:50058"/>
        <dbReference type="EC" id="1.11.1.24"/>
    </reaction>
</comment>
<sequence>MKKRLTAALLACSLAALPTAWAALPNGASAPEFKTQAAQGGRAFQFDLKDALRKGPLVLYFFPAAFTKGCTIEAHDFAEAVPQYEQLGARVVGVSADSIDVLKPFSVSECQSKFPVAADGDGKIMRAYDAVHERNAARAQRISYVIAPDGKVIYSYADSDPDKHVANTLEALRAWRAQHPATD</sequence>
<keyword evidence="14" id="KW-0732">Signal</keyword>
<evidence type="ECO:0000313" key="16">
    <source>
        <dbReference type="EMBL" id="OZI34448.1"/>
    </source>
</evidence>
<dbReference type="InterPro" id="IPR036249">
    <property type="entry name" value="Thioredoxin-like_sf"/>
</dbReference>